<dbReference type="KEGG" id="acan:ACA1_229490"/>
<dbReference type="EMBL" id="KB007901">
    <property type="protein sequence ID" value="ELR21626.1"/>
    <property type="molecule type" value="Genomic_DNA"/>
</dbReference>
<evidence type="ECO:0000313" key="1">
    <source>
        <dbReference type="EMBL" id="ELR21626.1"/>
    </source>
</evidence>
<sequence>METAREEVAQERVAALVQERAPAGSGVVFATQVGSRSYNLQREDGGSDVDFAGIYAAPPSAFWGLARPPANLASGGGAKGEAVVDVQVNEVATFANLLLTGNPAAVELMWAEPEKQGSWWAVGGEGSSSTEEAPLGTWASLRQHRDQFLSRQFVKQCLAFAQGQIKQAETKPEANGKKARLISSLIVYNALRLLQVAHGVLGGRSLRLWWEGEEREALMAVRRGDVPLPEALAAAKDAAQRLDARKPWTALPDKADAVWLDAWLLALRQQQHTQSHSRTQH</sequence>
<evidence type="ECO:0000313" key="2">
    <source>
        <dbReference type="Proteomes" id="UP000011083"/>
    </source>
</evidence>
<proteinExistence type="predicted"/>
<dbReference type="GeneID" id="14922531"/>
<dbReference type="VEuPathDB" id="AmoebaDB:ACA1_229490"/>
<evidence type="ECO:0008006" key="3">
    <source>
        <dbReference type="Google" id="ProtNLM"/>
    </source>
</evidence>
<organism evidence="1 2">
    <name type="scientific">Acanthamoeba castellanii (strain ATCC 30010 / Neff)</name>
    <dbReference type="NCBI Taxonomy" id="1257118"/>
    <lineage>
        <taxon>Eukaryota</taxon>
        <taxon>Amoebozoa</taxon>
        <taxon>Discosea</taxon>
        <taxon>Longamoebia</taxon>
        <taxon>Centramoebida</taxon>
        <taxon>Acanthamoebidae</taxon>
        <taxon>Acanthamoeba</taxon>
    </lineage>
</organism>
<dbReference type="RefSeq" id="XP_004346571.1">
    <property type="nucleotide sequence ID" value="XM_004346521.1"/>
</dbReference>
<gene>
    <name evidence="1" type="ORF">ACA1_229490</name>
</gene>
<dbReference type="Pfam" id="PF10127">
    <property type="entry name" value="RlaP"/>
    <property type="match status" value="1"/>
</dbReference>
<accession>L8HB76</accession>
<dbReference type="AlphaFoldDB" id="L8HB76"/>
<dbReference type="Proteomes" id="UP000011083">
    <property type="component" value="Unassembled WGS sequence"/>
</dbReference>
<dbReference type="STRING" id="1257118.L8HB76"/>
<protein>
    <recommendedName>
        <fullName evidence="3">Nucleotidyltransferase</fullName>
    </recommendedName>
</protein>
<name>L8HB76_ACACF</name>
<reference evidence="1 2" key="1">
    <citation type="journal article" date="2013" name="Genome Biol.">
        <title>Genome of Acanthamoeba castellanii highlights extensive lateral gene transfer and early evolution of tyrosine kinase signaling.</title>
        <authorList>
            <person name="Clarke M."/>
            <person name="Lohan A.J."/>
            <person name="Liu B."/>
            <person name="Lagkouvardos I."/>
            <person name="Roy S."/>
            <person name="Zafar N."/>
            <person name="Bertelli C."/>
            <person name="Schilde C."/>
            <person name="Kianianmomeni A."/>
            <person name="Burglin T.R."/>
            <person name="Frech C."/>
            <person name="Turcotte B."/>
            <person name="Kopec K.O."/>
            <person name="Synnott J.M."/>
            <person name="Choo C."/>
            <person name="Paponov I."/>
            <person name="Finkler A."/>
            <person name="Soon Heng Tan C."/>
            <person name="Hutchins A.P."/>
            <person name="Weinmeier T."/>
            <person name="Rattei T."/>
            <person name="Chu J.S."/>
            <person name="Gimenez G."/>
            <person name="Irimia M."/>
            <person name="Rigden D.J."/>
            <person name="Fitzpatrick D.A."/>
            <person name="Lorenzo-Morales J."/>
            <person name="Bateman A."/>
            <person name="Chiu C.H."/>
            <person name="Tang P."/>
            <person name="Hegemann P."/>
            <person name="Fromm H."/>
            <person name="Raoult D."/>
            <person name="Greub G."/>
            <person name="Miranda-Saavedra D."/>
            <person name="Chen N."/>
            <person name="Nash P."/>
            <person name="Ginger M.L."/>
            <person name="Horn M."/>
            <person name="Schaap P."/>
            <person name="Caler L."/>
            <person name="Loftus B."/>
        </authorList>
    </citation>
    <scope>NUCLEOTIDE SEQUENCE [LARGE SCALE GENOMIC DNA]</scope>
    <source>
        <strain evidence="1 2">Neff</strain>
    </source>
</reference>
<keyword evidence="2" id="KW-1185">Reference proteome</keyword>
<dbReference type="PANTHER" id="PTHR34817:SF1">
    <property type="entry name" value="NUCLEOTIDYLTRANSFERASE"/>
    <property type="match status" value="1"/>
</dbReference>
<dbReference type="InterPro" id="IPR018775">
    <property type="entry name" value="RlaP"/>
</dbReference>
<dbReference type="PANTHER" id="PTHR34817">
    <property type="entry name" value="NUCLEOTIDYLTRANSFERASE"/>
    <property type="match status" value="1"/>
</dbReference>